<accession>A0ABD5RUQ1</accession>
<protein>
    <submittedName>
        <fullName evidence="1">Uncharacterized protein</fullName>
    </submittedName>
</protein>
<proteinExistence type="predicted"/>
<organism evidence="1 2">
    <name type="scientific">Halobium palmae</name>
    <dbReference type="NCBI Taxonomy" id="1776492"/>
    <lineage>
        <taxon>Archaea</taxon>
        <taxon>Methanobacteriati</taxon>
        <taxon>Methanobacteriota</taxon>
        <taxon>Stenosarchaea group</taxon>
        <taxon>Halobacteria</taxon>
        <taxon>Halobacteriales</taxon>
        <taxon>Haloferacaceae</taxon>
        <taxon>Halobium</taxon>
    </lineage>
</organism>
<evidence type="ECO:0000313" key="2">
    <source>
        <dbReference type="Proteomes" id="UP001596328"/>
    </source>
</evidence>
<dbReference type="AlphaFoldDB" id="A0ABD5RUQ1"/>
<dbReference type="EMBL" id="JBHSWU010000005">
    <property type="protein sequence ID" value="MFC6723144.1"/>
    <property type="molecule type" value="Genomic_DNA"/>
</dbReference>
<sequence>MSYTPNAQFEGEHEDAIKQLKEQYGGGQVIQELFGDYAGHVRYIQEHDLGKRGEHANDLIRRLLEEHAEEQGQAGEPWIKTDYDPDDHFGFIDDEELRKLNDLDPMYEPIINPDHIDGTDMVRNSDLRAQVAIATMRYNPSDTGLYSRKTLEKVVADLYGYAPGTSDGNDAIENVVVKMVARLVEVSPEDTVYFDDRKVTDSRLKKYRETVGGTYRLSRYNTFMKSVEDAGNAMQAAETKAELDELYEEYKPAVDKFLRFNEIQGGRHDPKAQSYQNPEQYYDMRLSTIESSADD</sequence>
<name>A0ABD5RUQ1_9EURY</name>
<dbReference type="Proteomes" id="UP001596328">
    <property type="component" value="Unassembled WGS sequence"/>
</dbReference>
<evidence type="ECO:0000313" key="1">
    <source>
        <dbReference type="EMBL" id="MFC6723144.1"/>
    </source>
</evidence>
<reference evidence="1 2" key="1">
    <citation type="journal article" date="2019" name="Int. J. Syst. Evol. Microbiol.">
        <title>The Global Catalogue of Microorganisms (GCM) 10K type strain sequencing project: providing services to taxonomists for standard genome sequencing and annotation.</title>
        <authorList>
            <consortium name="The Broad Institute Genomics Platform"/>
            <consortium name="The Broad Institute Genome Sequencing Center for Infectious Disease"/>
            <person name="Wu L."/>
            <person name="Ma J."/>
        </authorList>
    </citation>
    <scope>NUCLEOTIDE SEQUENCE [LARGE SCALE GENOMIC DNA]</scope>
    <source>
        <strain evidence="1 2">NBRC 111368</strain>
    </source>
</reference>
<gene>
    <name evidence="1" type="ORF">ACFQE1_01800</name>
</gene>
<comment type="caution">
    <text evidence="1">The sequence shown here is derived from an EMBL/GenBank/DDBJ whole genome shotgun (WGS) entry which is preliminary data.</text>
</comment>
<keyword evidence="2" id="KW-1185">Reference proteome</keyword>